<dbReference type="EMBL" id="CACSLK010004802">
    <property type="protein sequence ID" value="CAA0810112.1"/>
    <property type="molecule type" value="Genomic_DNA"/>
</dbReference>
<feature type="region of interest" description="Disordered" evidence="1">
    <location>
        <begin position="115"/>
        <end position="136"/>
    </location>
</feature>
<protein>
    <submittedName>
        <fullName evidence="2">Uncharacterized protein</fullName>
    </submittedName>
</protein>
<feature type="non-terminal residue" evidence="2">
    <location>
        <position position="1"/>
    </location>
</feature>
<sequence length="136" mass="14545">LRSPPASGLYSRAHAHAPSYLPRPRASRPPSAPQSPTAHPTASATPCVAFLARGLRSPPAQPRAPVAWPVPFVPVNRSSARLSRPTAPSARMRLRVPSATSPIAHRSLVPPQQSLAHINHPTSTPCAPLRKTIKRH</sequence>
<name>A0A9N7R2J8_STRHE</name>
<proteinExistence type="predicted"/>
<gene>
    <name evidence="2" type="ORF">SHERM_11942</name>
</gene>
<dbReference type="AlphaFoldDB" id="A0A9N7R2J8"/>
<feature type="region of interest" description="Disordered" evidence="1">
    <location>
        <begin position="1"/>
        <end position="45"/>
    </location>
</feature>
<accession>A0A9N7R2J8</accession>
<reference evidence="2" key="1">
    <citation type="submission" date="2019-12" db="EMBL/GenBank/DDBJ databases">
        <authorList>
            <person name="Scholes J."/>
        </authorList>
    </citation>
    <scope>NUCLEOTIDE SEQUENCE</scope>
</reference>
<keyword evidence="3" id="KW-1185">Reference proteome</keyword>
<organism evidence="2 3">
    <name type="scientific">Striga hermonthica</name>
    <name type="common">Purple witchweed</name>
    <name type="synonym">Buchnera hermonthica</name>
    <dbReference type="NCBI Taxonomy" id="68872"/>
    <lineage>
        <taxon>Eukaryota</taxon>
        <taxon>Viridiplantae</taxon>
        <taxon>Streptophyta</taxon>
        <taxon>Embryophyta</taxon>
        <taxon>Tracheophyta</taxon>
        <taxon>Spermatophyta</taxon>
        <taxon>Magnoliopsida</taxon>
        <taxon>eudicotyledons</taxon>
        <taxon>Gunneridae</taxon>
        <taxon>Pentapetalae</taxon>
        <taxon>asterids</taxon>
        <taxon>lamiids</taxon>
        <taxon>Lamiales</taxon>
        <taxon>Orobanchaceae</taxon>
        <taxon>Buchnereae</taxon>
        <taxon>Striga</taxon>
    </lineage>
</organism>
<evidence type="ECO:0000313" key="2">
    <source>
        <dbReference type="EMBL" id="CAA0810112.1"/>
    </source>
</evidence>
<dbReference type="Proteomes" id="UP001153555">
    <property type="component" value="Unassembled WGS sequence"/>
</dbReference>
<evidence type="ECO:0000256" key="1">
    <source>
        <dbReference type="SAM" id="MobiDB-lite"/>
    </source>
</evidence>
<feature type="non-terminal residue" evidence="2">
    <location>
        <position position="136"/>
    </location>
</feature>
<comment type="caution">
    <text evidence="2">The sequence shown here is derived from an EMBL/GenBank/DDBJ whole genome shotgun (WGS) entry which is preliminary data.</text>
</comment>
<evidence type="ECO:0000313" key="3">
    <source>
        <dbReference type="Proteomes" id="UP001153555"/>
    </source>
</evidence>
<feature type="compositionally biased region" description="Polar residues" evidence="1">
    <location>
        <begin position="115"/>
        <end position="125"/>
    </location>
</feature>